<comment type="subunit">
    <text evidence="3">Tetramer of heterotrimers consisting of exclusion domain, heavy- and light chains.</text>
</comment>
<dbReference type="InterPro" id="IPR038765">
    <property type="entry name" value="Papain-like_cys_pep_sf"/>
</dbReference>
<gene>
    <name evidence="12" type="ORF">C1SCF055_LOCUS12733</name>
</gene>
<dbReference type="PROSITE" id="PS00639">
    <property type="entry name" value="THIOL_PROTEASE_HIS"/>
    <property type="match status" value="1"/>
</dbReference>
<keyword evidence="5" id="KW-0865">Zymogen</keyword>
<accession>A0A9P1FPY8</accession>
<evidence type="ECO:0000259" key="11">
    <source>
        <dbReference type="SMART" id="SM00645"/>
    </source>
</evidence>
<evidence type="ECO:0000256" key="7">
    <source>
        <dbReference type="ARBA" id="ARBA00029779"/>
    </source>
</evidence>
<evidence type="ECO:0000256" key="10">
    <source>
        <dbReference type="ARBA" id="ARBA00045556"/>
    </source>
</evidence>
<name>A0A9P1FPY8_9DINO</name>
<dbReference type="AlphaFoldDB" id="A0A9P1FPY8"/>
<comment type="similarity">
    <text evidence="2">Belongs to the peptidase C1 family.</text>
</comment>
<comment type="cofactor">
    <cofactor evidence="1">
        <name>chloride</name>
        <dbReference type="ChEBI" id="CHEBI:17996"/>
    </cofactor>
</comment>
<dbReference type="Pfam" id="PF00112">
    <property type="entry name" value="Peptidase_C1"/>
    <property type="match status" value="1"/>
</dbReference>
<dbReference type="SUPFAM" id="SSF54001">
    <property type="entry name" value="Cysteine proteinases"/>
    <property type="match status" value="1"/>
</dbReference>
<evidence type="ECO:0000256" key="6">
    <source>
        <dbReference type="ARBA" id="ARBA00029762"/>
    </source>
</evidence>
<dbReference type="InterPro" id="IPR025660">
    <property type="entry name" value="Pept_his_AS"/>
</dbReference>
<evidence type="ECO:0000313" key="12">
    <source>
        <dbReference type="EMBL" id="CAI3985264.1"/>
    </source>
</evidence>
<dbReference type="InterPro" id="IPR013128">
    <property type="entry name" value="Peptidase_C1A"/>
</dbReference>
<dbReference type="Pfam" id="PF08773">
    <property type="entry name" value="CathepsinC_exc"/>
    <property type="match status" value="1"/>
</dbReference>
<dbReference type="SUPFAM" id="SSF75001">
    <property type="entry name" value="Dipeptidyl peptidase I (cathepsin C), exclusion domain"/>
    <property type="match status" value="1"/>
</dbReference>
<evidence type="ECO:0000256" key="9">
    <source>
        <dbReference type="ARBA" id="ARBA00032961"/>
    </source>
</evidence>
<organism evidence="12">
    <name type="scientific">Cladocopium goreaui</name>
    <dbReference type="NCBI Taxonomy" id="2562237"/>
    <lineage>
        <taxon>Eukaryota</taxon>
        <taxon>Sar</taxon>
        <taxon>Alveolata</taxon>
        <taxon>Dinophyceae</taxon>
        <taxon>Suessiales</taxon>
        <taxon>Symbiodiniaceae</taxon>
        <taxon>Cladocopium</taxon>
    </lineage>
</organism>
<evidence type="ECO:0000256" key="3">
    <source>
        <dbReference type="ARBA" id="ARBA00011610"/>
    </source>
</evidence>
<dbReference type="GO" id="GO:0008234">
    <property type="term" value="F:cysteine-type peptidase activity"/>
    <property type="evidence" value="ECO:0007669"/>
    <property type="project" value="InterPro"/>
</dbReference>
<comment type="caution">
    <text evidence="12">The sequence shown here is derived from an EMBL/GenBank/DDBJ whole genome shotgun (WGS) entry which is preliminary data.</text>
</comment>
<dbReference type="GO" id="GO:0006508">
    <property type="term" value="P:proteolysis"/>
    <property type="evidence" value="ECO:0007669"/>
    <property type="project" value="InterPro"/>
</dbReference>
<sequence>MMLMQGAEPDQPSSKGRTAKDFARLKGHQKVLDILESDLKVVGLKKALELMAPKDVPMDSEALSSTAYPSSERAGQERYPMPRHIPKARWLQQLAVASPSRSEKALAAVVVQLATADLPVQPLGPVVNVHCLRHQLLGRWQFFLGPAQKERSSCGHARPDVAERQPPLSLLQNTTLREVELLDPNVAHSEQQRGRWTMIYDEAFEVKVDGLSFLAFSRFELQPTAGGLRNVSHCGETQLGWYRNELGTAWGCFYAKKVEPVDPVEAPVPVPSSQLAATPALPAEEQWSFVATVNLIQDLWKARVYERFVNKTLRELNGMAGIFRRFTRAKSREADPYFGSNPLSFLQRARAKSKAVKGRRPLPTQWDWRNVSGRNYLDAVIDQGTCGSCYMVATTHMLAARYRIKYQDPGFEGATPDSEEAQARCQPFSPGAGFSFNFPLFCSEYNQGCEGGYAFLAARWASDVGLVPKNCSDEDPQVGDVTVTFLGQGLKNSCELKCSVSSLSQTWKAVDHHYVGGYYGAASEEEMKRELVEDGPLVVSFEPQSDLMYYSGGIYSSAAHQRAEWEPVDHAVLLVGYGSENGRDLVVGMVGGLRKSGKMFGKRWENPQDHWENSENVGRILERLVGGLEHHIFQRGGSTTNQKRLEKNFSSVSFRCCPETGNVLGCRSRPRGV</sequence>
<dbReference type="Gene3D" id="2.40.128.80">
    <property type="entry name" value="Cathepsin C, exclusion domain"/>
    <property type="match status" value="1"/>
</dbReference>
<reference evidence="13 14" key="2">
    <citation type="submission" date="2024-05" db="EMBL/GenBank/DDBJ databases">
        <authorList>
            <person name="Chen Y."/>
            <person name="Shah S."/>
            <person name="Dougan E. K."/>
            <person name="Thang M."/>
            <person name="Chan C."/>
        </authorList>
    </citation>
    <scope>NUCLEOTIDE SEQUENCE [LARGE SCALE GENOMIC DNA]</scope>
</reference>
<dbReference type="InterPro" id="IPR036496">
    <property type="entry name" value="CathepsinC_exc_dom_sf"/>
</dbReference>
<dbReference type="InterPro" id="IPR000169">
    <property type="entry name" value="Pept_cys_AS"/>
</dbReference>
<dbReference type="InterPro" id="IPR014882">
    <property type="entry name" value="CathepsinC_exc"/>
</dbReference>
<dbReference type="PANTHER" id="PTHR12411">
    <property type="entry name" value="CYSTEINE PROTEASE FAMILY C1-RELATED"/>
    <property type="match status" value="1"/>
</dbReference>
<feature type="domain" description="Peptidase C1A papain C-terminal" evidence="11">
    <location>
        <begin position="362"/>
        <end position="628"/>
    </location>
</feature>
<evidence type="ECO:0000256" key="1">
    <source>
        <dbReference type="ARBA" id="ARBA00001923"/>
    </source>
</evidence>
<dbReference type="InterPro" id="IPR000668">
    <property type="entry name" value="Peptidase_C1A_C"/>
</dbReference>
<reference evidence="12" key="1">
    <citation type="submission" date="2022-10" db="EMBL/GenBank/DDBJ databases">
        <authorList>
            <person name="Chen Y."/>
            <person name="Dougan E. K."/>
            <person name="Chan C."/>
            <person name="Rhodes N."/>
            <person name="Thang M."/>
        </authorList>
    </citation>
    <scope>NUCLEOTIDE SEQUENCE</scope>
</reference>
<evidence type="ECO:0000313" key="13">
    <source>
        <dbReference type="EMBL" id="CAL4772576.1"/>
    </source>
</evidence>
<keyword evidence="14" id="KW-1185">Reference proteome</keyword>
<dbReference type="EMBL" id="CAMXCT020000973">
    <property type="protein sequence ID" value="CAL1138639.1"/>
    <property type="molecule type" value="Genomic_DNA"/>
</dbReference>
<dbReference type="Gene3D" id="3.90.70.10">
    <property type="entry name" value="Cysteine proteinases"/>
    <property type="match status" value="1"/>
</dbReference>
<evidence type="ECO:0000256" key="2">
    <source>
        <dbReference type="ARBA" id="ARBA00008455"/>
    </source>
</evidence>
<dbReference type="PROSITE" id="PS00139">
    <property type="entry name" value="THIOL_PROTEASE_CYS"/>
    <property type="match status" value="1"/>
</dbReference>
<dbReference type="OrthoDB" id="640249at2759"/>
<dbReference type="EMBL" id="CAMXCT030000973">
    <property type="protein sequence ID" value="CAL4772576.1"/>
    <property type="molecule type" value="Genomic_DNA"/>
</dbReference>
<proteinExistence type="inferred from homology"/>
<comment type="function">
    <text evidence="10">Thiol protease. Has dipeptidylpeptidase activity. Active against a broad range of dipeptide substrates composed of both polar and hydrophobic amino acids. Proline cannot occupy the P1 position and arginine cannot occupy the P2 position of the substrate. Can act as both an exopeptidase and endopeptidase. Activates serine proteases such as elastase, cathepsin G and granzymes A and B.</text>
</comment>
<evidence type="ECO:0000256" key="8">
    <source>
        <dbReference type="ARBA" id="ARBA00030778"/>
    </source>
</evidence>
<evidence type="ECO:0000256" key="4">
    <source>
        <dbReference type="ARBA" id="ARBA00014709"/>
    </source>
</evidence>
<evidence type="ECO:0000313" key="14">
    <source>
        <dbReference type="Proteomes" id="UP001152797"/>
    </source>
</evidence>
<dbReference type="Proteomes" id="UP001152797">
    <property type="component" value="Unassembled WGS sequence"/>
</dbReference>
<dbReference type="SMART" id="SM00645">
    <property type="entry name" value="Pept_C1"/>
    <property type="match status" value="1"/>
</dbReference>
<protein>
    <recommendedName>
        <fullName evidence="4">Dipeptidyl peptidase 1</fullName>
    </recommendedName>
    <alternativeName>
        <fullName evidence="7">Cathepsin C</fullName>
    </alternativeName>
    <alternativeName>
        <fullName evidence="6">Cathepsin J</fullName>
    </alternativeName>
    <alternativeName>
        <fullName evidence="9">Dipeptidyl peptidase I</fullName>
    </alternativeName>
    <alternativeName>
        <fullName evidence="8">Dipeptidyl transferase</fullName>
    </alternativeName>
</protein>
<evidence type="ECO:0000256" key="5">
    <source>
        <dbReference type="ARBA" id="ARBA00023145"/>
    </source>
</evidence>
<dbReference type="EMBL" id="CAMXCT010000973">
    <property type="protein sequence ID" value="CAI3985264.1"/>
    <property type="molecule type" value="Genomic_DNA"/>
</dbReference>